<dbReference type="EC" id="2.1.1.182" evidence="7"/>
<evidence type="ECO:0000256" key="6">
    <source>
        <dbReference type="ARBA" id="ARBA00022884"/>
    </source>
</evidence>
<evidence type="ECO:0000256" key="4">
    <source>
        <dbReference type="ARBA" id="ARBA00022679"/>
    </source>
</evidence>
<comment type="caution">
    <text evidence="10">The sequence shown here is derived from an EMBL/GenBank/DDBJ whole genome shotgun (WGS) entry which is preliminary data.</text>
</comment>
<dbReference type="SMART" id="SM00650">
    <property type="entry name" value="rADc"/>
    <property type="match status" value="1"/>
</dbReference>
<dbReference type="GO" id="GO:0052908">
    <property type="term" value="F:16S rRNA (adenine(1518)-N(6)/adenine(1519)-N(6))-dimethyltransferase activity"/>
    <property type="evidence" value="ECO:0007669"/>
    <property type="project" value="UniProtKB-EC"/>
</dbReference>
<feature type="binding site" evidence="7 8">
    <location>
        <position position="38"/>
    </location>
    <ligand>
        <name>S-adenosyl-L-methionine</name>
        <dbReference type="ChEBI" id="CHEBI:59789"/>
    </ligand>
</feature>
<dbReference type="Pfam" id="PF00398">
    <property type="entry name" value="RrnaAD"/>
    <property type="match status" value="1"/>
</dbReference>
<evidence type="ECO:0000256" key="3">
    <source>
        <dbReference type="ARBA" id="ARBA00022603"/>
    </source>
</evidence>
<feature type="binding site" evidence="7 8">
    <location>
        <position position="11"/>
    </location>
    <ligand>
        <name>S-adenosyl-L-methionine</name>
        <dbReference type="ChEBI" id="CHEBI:59789"/>
    </ligand>
</feature>
<comment type="similarity">
    <text evidence="7">Belongs to the class I-like SAM-binding methyltransferase superfamily. rRNA adenine N(6)-methyltransferase family. RsmA subfamily.</text>
</comment>
<dbReference type="GO" id="GO:0003723">
    <property type="term" value="F:RNA binding"/>
    <property type="evidence" value="ECO:0007669"/>
    <property type="project" value="UniProtKB-UniRule"/>
</dbReference>
<feature type="binding site" evidence="7 8">
    <location>
        <position position="13"/>
    </location>
    <ligand>
        <name>S-adenosyl-L-methionine</name>
        <dbReference type="ChEBI" id="CHEBI:59789"/>
    </ligand>
</feature>
<keyword evidence="6 7" id="KW-0694">RNA-binding</keyword>
<feature type="binding site" evidence="7 8">
    <location>
        <position position="103"/>
    </location>
    <ligand>
        <name>S-adenosyl-L-methionine</name>
        <dbReference type="ChEBI" id="CHEBI:59789"/>
    </ligand>
</feature>
<dbReference type="Gene3D" id="3.40.50.150">
    <property type="entry name" value="Vaccinia Virus protein VP39"/>
    <property type="match status" value="1"/>
</dbReference>
<dbReference type="Gene3D" id="1.10.8.100">
    <property type="entry name" value="Ribosomal RNA adenine dimethylase-like, domain 2"/>
    <property type="match status" value="1"/>
</dbReference>
<dbReference type="InterPro" id="IPR023165">
    <property type="entry name" value="rRNA_Ade_diMease-like_C"/>
</dbReference>
<evidence type="ECO:0000259" key="9">
    <source>
        <dbReference type="SMART" id="SM00650"/>
    </source>
</evidence>
<dbReference type="HAMAP" id="MF_00607">
    <property type="entry name" value="16SrRNA_methyltr_A"/>
    <property type="match status" value="1"/>
</dbReference>
<keyword evidence="2 7" id="KW-0698">rRNA processing</keyword>
<evidence type="ECO:0000256" key="7">
    <source>
        <dbReference type="HAMAP-Rule" id="MF_00607"/>
    </source>
</evidence>
<evidence type="ECO:0000256" key="5">
    <source>
        <dbReference type="ARBA" id="ARBA00022691"/>
    </source>
</evidence>
<evidence type="ECO:0000313" key="10">
    <source>
        <dbReference type="EMBL" id="HGV55409.1"/>
    </source>
</evidence>
<evidence type="ECO:0000256" key="2">
    <source>
        <dbReference type="ARBA" id="ARBA00022552"/>
    </source>
</evidence>
<dbReference type="SUPFAM" id="SSF53335">
    <property type="entry name" value="S-adenosyl-L-methionine-dependent methyltransferases"/>
    <property type="match status" value="1"/>
</dbReference>
<protein>
    <recommendedName>
        <fullName evidence="7">Ribosomal RNA small subunit methyltransferase A</fullName>
        <ecNumber evidence="7">2.1.1.182</ecNumber>
    </recommendedName>
    <alternativeName>
        <fullName evidence="7">16S rRNA (adenine(1518)-N(6)/adenine(1519)-N(6))-dimethyltransferase</fullName>
    </alternativeName>
    <alternativeName>
        <fullName evidence="7">16S rRNA dimethyladenosine transferase</fullName>
    </alternativeName>
    <alternativeName>
        <fullName evidence="7">16S rRNA dimethylase</fullName>
    </alternativeName>
    <alternativeName>
        <fullName evidence="7">S-adenosylmethionine-6-N', N'-adenosyl(rRNA) dimethyltransferase</fullName>
    </alternativeName>
</protein>
<feature type="binding site" evidence="7 8">
    <location>
        <position position="60"/>
    </location>
    <ligand>
        <name>S-adenosyl-L-methionine</name>
        <dbReference type="ChEBI" id="CHEBI:59789"/>
    </ligand>
</feature>
<name>A0A832GQU6_9BACT</name>
<evidence type="ECO:0000256" key="8">
    <source>
        <dbReference type="PROSITE-ProRule" id="PRU01026"/>
    </source>
</evidence>
<comment type="subcellular location">
    <subcellularLocation>
        <location evidence="7">Cytoplasm</location>
    </subcellularLocation>
</comment>
<dbReference type="PROSITE" id="PS01131">
    <property type="entry name" value="RRNA_A_DIMETH"/>
    <property type="match status" value="1"/>
</dbReference>
<sequence>MVRLKKSLGQHLLISPGILQKIAEKAEIKEGDIVVEIGPGTGALTKYLLQYPLKRLYLLEIDPEMIKELRSKFSDERLTIYQADAVSFNYRNLGEGPLKVVGNLPYNVASLIIENVVYYHVLIPQVVVLVQKEVAEKWLTQGSWLSIFIQTFYDLDYIMTIPPRFFHPPPKVDSSLIKLSLHVKTSLADLAKYKNFLTHLFQHKRKMLRKKFPAELLEKSQIDGHLRVEALSLGEILRLYEHFIDWLEPQVK</sequence>
<dbReference type="PANTHER" id="PTHR11727">
    <property type="entry name" value="DIMETHYLADENOSINE TRANSFERASE"/>
    <property type="match status" value="1"/>
</dbReference>
<dbReference type="InterPro" id="IPR020598">
    <property type="entry name" value="rRNA_Ade_methylase_Trfase_N"/>
</dbReference>
<comment type="function">
    <text evidence="7">Specifically dimethylates two adjacent adenosines (A1518 and A1519) in the loop of a conserved hairpin near the 3'-end of 16S rRNA in the 30S particle. May play a critical role in biogenesis of 30S subunits.</text>
</comment>
<dbReference type="InterPro" id="IPR020596">
    <property type="entry name" value="rRNA_Ade_Mease_Trfase_CS"/>
</dbReference>
<dbReference type="InterPro" id="IPR011530">
    <property type="entry name" value="rRNA_adenine_dimethylase"/>
</dbReference>
<organism evidence="10">
    <name type="scientific">Caldimicrobium thiodismutans</name>
    <dbReference type="NCBI Taxonomy" id="1653476"/>
    <lineage>
        <taxon>Bacteria</taxon>
        <taxon>Pseudomonadati</taxon>
        <taxon>Thermodesulfobacteriota</taxon>
        <taxon>Thermodesulfobacteria</taxon>
        <taxon>Thermodesulfobacteriales</taxon>
        <taxon>Thermodesulfobacteriaceae</taxon>
        <taxon>Caldimicrobium</taxon>
    </lineage>
</organism>
<dbReference type="InterPro" id="IPR029063">
    <property type="entry name" value="SAM-dependent_MTases_sf"/>
</dbReference>
<dbReference type="EMBL" id="DSZU01000083">
    <property type="protein sequence ID" value="HGV55409.1"/>
    <property type="molecule type" value="Genomic_DNA"/>
</dbReference>
<dbReference type="AlphaFoldDB" id="A0A832GQU6"/>
<proteinExistence type="inferred from homology"/>
<dbReference type="PANTHER" id="PTHR11727:SF7">
    <property type="entry name" value="DIMETHYLADENOSINE TRANSFERASE-RELATED"/>
    <property type="match status" value="1"/>
</dbReference>
<accession>A0A832GQU6</accession>
<keyword evidence="3 7" id="KW-0489">Methyltransferase</keyword>
<dbReference type="InterPro" id="IPR001737">
    <property type="entry name" value="KsgA/Erm"/>
</dbReference>
<evidence type="ECO:0000256" key="1">
    <source>
        <dbReference type="ARBA" id="ARBA00022490"/>
    </source>
</evidence>
<keyword evidence="5 7" id="KW-0949">S-adenosyl-L-methionine</keyword>
<comment type="catalytic activity">
    <reaction evidence="7">
        <text>adenosine(1518)/adenosine(1519) in 16S rRNA + 4 S-adenosyl-L-methionine = N(6)-dimethyladenosine(1518)/N(6)-dimethyladenosine(1519) in 16S rRNA + 4 S-adenosyl-L-homocysteine + 4 H(+)</text>
        <dbReference type="Rhea" id="RHEA:19609"/>
        <dbReference type="Rhea" id="RHEA-COMP:10232"/>
        <dbReference type="Rhea" id="RHEA-COMP:10233"/>
        <dbReference type="ChEBI" id="CHEBI:15378"/>
        <dbReference type="ChEBI" id="CHEBI:57856"/>
        <dbReference type="ChEBI" id="CHEBI:59789"/>
        <dbReference type="ChEBI" id="CHEBI:74411"/>
        <dbReference type="ChEBI" id="CHEBI:74493"/>
        <dbReference type="EC" id="2.1.1.182"/>
    </reaction>
</comment>
<reference evidence="10" key="1">
    <citation type="journal article" date="2020" name="mSystems">
        <title>Genome- and Community-Level Interaction Insights into Carbon Utilization and Element Cycling Functions of Hydrothermarchaeota in Hydrothermal Sediment.</title>
        <authorList>
            <person name="Zhou Z."/>
            <person name="Liu Y."/>
            <person name="Xu W."/>
            <person name="Pan J."/>
            <person name="Luo Z.H."/>
            <person name="Li M."/>
        </authorList>
    </citation>
    <scope>NUCLEOTIDE SEQUENCE [LARGE SCALE GENOMIC DNA]</scope>
    <source>
        <strain evidence="10">SpSt-605</strain>
    </source>
</reference>
<feature type="domain" description="Ribosomal RNA adenine methylase transferase N-terminal" evidence="9">
    <location>
        <begin position="18"/>
        <end position="183"/>
    </location>
</feature>
<dbReference type="CDD" id="cd02440">
    <property type="entry name" value="AdoMet_MTases"/>
    <property type="match status" value="1"/>
</dbReference>
<keyword evidence="4 7" id="KW-0808">Transferase</keyword>
<gene>
    <name evidence="7 10" type="primary">rsmA</name>
    <name evidence="7" type="synonym">ksgA</name>
    <name evidence="10" type="ORF">ENT73_04915</name>
</gene>
<dbReference type="NCBIfam" id="TIGR00755">
    <property type="entry name" value="ksgA"/>
    <property type="match status" value="1"/>
</dbReference>
<dbReference type="GO" id="GO:0005829">
    <property type="term" value="C:cytosol"/>
    <property type="evidence" value="ECO:0007669"/>
    <property type="project" value="TreeGrafter"/>
</dbReference>
<feature type="binding site" evidence="7 8">
    <location>
        <position position="84"/>
    </location>
    <ligand>
        <name>S-adenosyl-L-methionine</name>
        <dbReference type="ChEBI" id="CHEBI:59789"/>
    </ligand>
</feature>
<dbReference type="PROSITE" id="PS51689">
    <property type="entry name" value="SAM_RNA_A_N6_MT"/>
    <property type="match status" value="1"/>
</dbReference>
<keyword evidence="1 7" id="KW-0963">Cytoplasm</keyword>